<protein>
    <submittedName>
        <fullName evidence="1">Uncharacterized protein</fullName>
    </submittedName>
</protein>
<dbReference type="InParanoid" id="A0A543AQP7"/>
<sequence length="80" mass="8897">MVQTSPLTSHGGTVNWINRYSDALLDRLIPSKTAEALCINGCGNTLYCFFSPCGDTYQAAYRHCTSGQCTEYWQFVRCGC</sequence>
<dbReference type="AlphaFoldDB" id="A0A543AQP7"/>
<name>A0A543AQP7_9ACTN</name>
<proteinExistence type="predicted"/>
<evidence type="ECO:0000313" key="2">
    <source>
        <dbReference type="Proteomes" id="UP000317043"/>
    </source>
</evidence>
<gene>
    <name evidence="1" type="ORF">FB566_0398</name>
</gene>
<reference evidence="1 2" key="1">
    <citation type="submission" date="2019-06" db="EMBL/GenBank/DDBJ databases">
        <title>Sequencing the genomes of 1000 actinobacteria strains.</title>
        <authorList>
            <person name="Klenk H.-P."/>
        </authorList>
    </citation>
    <scope>NUCLEOTIDE SEQUENCE [LARGE SCALE GENOMIC DNA]</scope>
    <source>
        <strain evidence="1 2">DSM 45928</strain>
    </source>
</reference>
<comment type="caution">
    <text evidence="1">The sequence shown here is derived from an EMBL/GenBank/DDBJ whole genome shotgun (WGS) entry which is preliminary data.</text>
</comment>
<keyword evidence="2" id="KW-1185">Reference proteome</keyword>
<organism evidence="1 2">
    <name type="scientific">Stackebrandtia endophytica</name>
    <dbReference type="NCBI Taxonomy" id="1496996"/>
    <lineage>
        <taxon>Bacteria</taxon>
        <taxon>Bacillati</taxon>
        <taxon>Actinomycetota</taxon>
        <taxon>Actinomycetes</taxon>
        <taxon>Glycomycetales</taxon>
        <taxon>Glycomycetaceae</taxon>
        <taxon>Stackebrandtia</taxon>
    </lineage>
</organism>
<evidence type="ECO:0000313" key="1">
    <source>
        <dbReference type="EMBL" id="TQL74908.1"/>
    </source>
</evidence>
<accession>A0A543AQP7</accession>
<dbReference type="EMBL" id="VFOW01000001">
    <property type="protein sequence ID" value="TQL74908.1"/>
    <property type="molecule type" value="Genomic_DNA"/>
</dbReference>
<dbReference type="Proteomes" id="UP000317043">
    <property type="component" value="Unassembled WGS sequence"/>
</dbReference>
<dbReference type="RefSeq" id="WP_142034369.1">
    <property type="nucleotide sequence ID" value="NZ_JBHTGS010000002.1"/>
</dbReference>